<name>A0A1H1PUS9_MUCMA</name>
<accession>A0A1H1PUS9</accession>
<keyword evidence="1" id="KW-1134">Transmembrane beta strand</keyword>
<keyword evidence="1" id="KW-0813">Transport</keyword>
<sequence>MRKIILFFLVIITMLPAALYAQSITVTGTIKDIEGVLPGATVYEKGMPSNLIITGSAGKFKLTLKGTSNTLVVTFIGYSTQEFHVGIKKNDLDIILQPNAEGLDEVAVVGFTKSKRVTSTGAVSSIQAAEIRTVPTANVQNALAGRLPGFFSQQTSGQPGKDASDFFIRGVSSLNASNQPLILVDDIEYTYDQLQQINVNEIESISILKDASSTAIYGIKGANGVLIVTTRRGKKGAPQFNLRIEGGLQSPTKVPKFLNSYQSATLVDEAETNDGVAPGALTFQPSDLAAFKNNTDPYGHPNTDWYDDIFRKYTYQANTNLDISGGNDRVKYFISGGAFTQNGNTKNFNDPQDQVNTNYYFTRYDFRSNLDLKANKTLDLRLDVTTRFGDLNAPGLNSPISTIYDFRTESPFSAPFINPNGSYAYNNSVFNISKEPTLNAQLANGGYQHNRRTDFNVLIGGVQNLSSITDGLTLTARVAFASSEDYGINTTYLAGNPNTTFPTYYYNSATKTYTKNPAAPYVAQVFDIFGGTDIYTNNTNIQLFSNYDRTFGDNHFTGLFLINQQEINDQATAPQNYRGLSLKVGYDYKQKYLIEVNSAYNGTDRFAAGHQFGFFPAFGAGYVLSREKFFKDALPTFSLFKLRFSYGVVGSDGAPGNQYIYQQTYNQGGLYGFGETAPQTPITGIYEGTLGNPDVVWERDKKADLGVDMNLLHDKLSVTFDVFHDIRYDEFVIPGAIPEVLGVGVPYINAGRVSNHGYDGQISYHDNIGKVQYNASLVVSYAKNKILYEAETQPAYPNLARTGNPINQPFGYHFLNYYTQAQINQATAYINAHGSNAPVIQNGKVIASDPIGVPAYADSPNGITILHAGDLRYADLNGDGVIDANDQKAIGYPNLPNTSAGLTLGAAYKGFSISVLFQGSWNYSVIITGNGIEPFESQFQPIDLKAWTPATAATAQFPRLSTNFAGTVDSPSGYPSDYWYINAWYLRVKTIDIGYQLPTKLLPFHVSNARIYFSAYNLFTWDNFSNKYQQDPEVASNTAGDQYINARVVNMGIQLGF</sequence>
<evidence type="ECO:0000313" key="4">
    <source>
        <dbReference type="Proteomes" id="UP000199679"/>
    </source>
</evidence>
<evidence type="ECO:0000259" key="2">
    <source>
        <dbReference type="Pfam" id="PF07715"/>
    </source>
</evidence>
<dbReference type="Gene3D" id="2.170.130.10">
    <property type="entry name" value="TonB-dependent receptor, plug domain"/>
    <property type="match status" value="1"/>
</dbReference>
<dbReference type="InterPro" id="IPR012910">
    <property type="entry name" value="Plug_dom"/>
</dbReference>
<gene>
    <name evidence="3" type="ORF">SAMN05216490_0628</name>
</gene>
<dbReference type="GO" id="GO:0009279">
    <property type="term" value="C:cell outer membrane"/>
    <property type="evidence" value="ECO:0007669"/>
    <property type="project" value="UniProtKB-SubCell"/>
</dbReference>
<dbReference type="SUPFAM" id="SSF56935">
    <property type="entry name" value="Porins"/>
    <property type="match status" value="1"/>
</dbReference>
<comment type="subcellular location">
    <subcellularLocation>
        <location evidence="1">Cell outer membrane</location>
        <topology evidence="1">Multi-pass membrane protein</topology>
    </subcellularLocation>
</comment>
<dbReference type="OrthoDB" id="9768177at2"/>
<dbReference type="AlphaFoldDB" id="A0A1H1PUS9"/>
<proteinExistence type="inferred from homology"/>
<dbReference type="InterPro" id="IPR023996">
    <property type="entry name" value="TonB-dep_OMP_SusC/RagA"/>
</dbReference>
<dbReference type="NCBIfam" id="TIGR04056">
    <property type="entry name" value="OMP_RagA_SusC"/>
    <property type="match status" value="1"/>
</dbReference>
<dbReference type="InterPro" id="IPR037066">
    <property type="entry name" value="Plug_dom_sf"/>
</dbReference>
<keyword evidence="1" id="KW-0472">Membrane</keyword>
<keyword evidence="1" id="KW-0812">Transmembrane</keyword>
<keyword evidence="4" id="KW-1185">Reference proteome</keyword>
<dbReference type="EMBL" id="LT629740">
    <property type="protein sequence ID" value="SDS14940.1"/>
    <property type="molecule type" value="Genomic_DNA"/>
</dbReference>
<reference evidence="3 4" key="1">
    <citation type="submission" date="2016-10" db="EMBL/GenBank/DDBJ databases">
        <authorList>
            <person name="de Groot N.N."/>
        </authorList>
    </citation>
    <scope>NUCLEOTIDE SEQUENCE [LARGE SCALE GENOMIC DNA]</scope>
    <source>
        <strain evidence="3 4">MP1X4</strain>
    </source>
</reference>
<evidence type="ECO:0000313" key="3">
    <source>
        <dbReference type="EMBL" id="SDS14940.1"/>
    </source>
</evidence>
<dbReference type="NCBIfam" id="TIGR04057">
    <property type="entry name" value="SusC_RagA_signa"/>
    <property type="match status" value="1"/>
</dbReference>
<comment type="similarity">
    <text evidence="1">Belongs to the TonB-dependent receptor family.</text>
</comment>
<dbReference type="Pfam" id="PF13715">
    <property type="entry name" value="CarbopepD_reg_2"/>
    <property type="match status" value="1"/>
</dbReference>
<dbReference type="SUPFAM" id="SSF49464">
    <property type="entry name" value="Carboxypeptidase regulatory domain-like"/>
    <property type="match status" value="1"/>
</dbReference>
<dbReference type="FunFam" id="2.170.130.10:FF:000003">
    <property type="entry name" value="SusC/RagA family TonB-linked outer membrane protein"/>
    <property type="match status" value="1"/>
</dbReference>
<feature type="domain" description="TonB-dependent receptor plug" evidence="2">
    <location>
        <begin position="118"/>
        <end position="225"/>
    </location>
</feature>
<organism evidence="3 4">
    <name type="scientific">Mucilaginibacter mallensis</name>
    <dbReference type="NCBI Taxonomy" id="652787"/>
    <lineage>
        <taxon>Bacteria</taxon>
        <taxon>Pseudomonadati</taxon>
        <taxon>Bacteroidota</taxon>
        <taxon>Sphingobacteriia</taxon>
        <taxon>Sphingobacteriales</taxon>
        <taxon>Sphingobacteriaceae</taxon>
        <taxon>Mucilaginibacter</taxon>
    </lineage>
</organism>
<dbReference type="InterPro" id="IPR039426">
    <property type="entry name" value="TonB-dep_rcpt-like"/>
</dbReference>
<evidence type="ECO:0000256" key="1">
    <source>
        <dbReference type="PROSITE-ProRule" id="PRU01360"/>
    </source>
</evidence>
<dbReference type="STRING" id="652787.SAMN05216490_0628"/>
<dbReference type="PROSITE" id="PS52016">
    <property type="entry name" value="TONB_DEPENDENT_REC_3"/>
    <property type="match status" value="1"/>
</dbReference>
<dbReference type="Pfam" id="PF07715">
    <property type="entry name" value="Plug"/>
    <property type="match status" value="1"/>
</dbReference>
<protein>
    <submittedName>
        <fullName evidence="3">TonB-linked outer membrane protein, SusC/RagA family</fullName>
    </submittedName>
</protein>
<dbReference type="Proteomes" id="UP000199679">
    <property type="component" value="Chromosome I"/>
</dbReference>
<dbReference type="RefSeq" id="WP_091369115.1">
    <property type="nucleotide sequence ID" value="NZ_LT629740.1"/>
</dbReference>
<dbReference type="InterPro" id="IPR008969">
    <property type="entry name" value="CarboxyPept-like_regulatory"/>
</dbReference>
<dbReference type="InterPro" id="IPR023997">
    <property type="entry name" value="TonB-dep_OMP_SusC/RagA_CS"/>
</dbReference>
<keyword evidence="1" id="KW-0998">Cell outer membrane</keyword>